<protein>
    <recommendedName>
        <fullName evidence="12">DNA 3'-5' helicase</fullName>
        <ecNumber evidence="12">5.6.2.4</ecNumber>
    </recommendedName>
</protein>
<evidence type="ECO:0000256" key="2">
    <source>
        <dbReference type="ARBA" id="ARBA00022741"/>
    </source>
</evidence>
<comment type="catalytic activity">
    <reaction evidence="13">
        <text>ATP + H2O = ADP + phosphate + H(+)</text>
        <dbReference type="Rhea" id="RHEA:13065"/>
        <dbReference type="ChEBI" id="CHEBI:15377"/>
        <dbReference type="ChEBI" id="CHEBI:15378"/>
        <dbReference type="ChEBI" id="CHEBI:30616"/>
        <dbReference type="ChEBI" id="CHEBI:43474"/>
        <dbReference type="ChEBI" id="CHEBI:456216"/>
        <dbReference type="EC" id="5.6.2.4"/>
    </reaction>
</comment>
<keyword evidence="18" id="KW-1185">Reference proteome</keyword>
<dbReference type="GO" id="GO:0005524">
    <property type="term" value="F:ATP binding"/>
    <property type="evidence" value="ECO:0007669"/>
    <property type="project" value="UniProtKB-UniRule"/>
</dbReference>
<evidence type="ECO:0000259" key="16">
    <source>
        <dbReference type="PROSITE" id="PS51217"/>
    </source>
</evidence>
<keyword evidence="4 14" id="KW-0378">Hydrolase</keyword>
<keyword evidence="10" id="KW-0413">Isomerase</keyword>
<feature type="binding site" evidence="14">
    <location>
        <begin position="11"/>
        <end position="18"/>
    </location>
    <ligand>
        <name>ATP</name>
        <dbReference type="ChEBI" id="CHEBI:30616"/>
    </ligand>
</feature>
<organism evidence="17 18">
    <name type="scientific">Flavobacterium cyanobacteriorum</name>
    <dbReference type="NCBI Taxonomy" id="2022802"/>
    <lineage>
        <taxon>Bacteria</taxon>
        <taxon>Pseudomonadati</taxon>
        <taxon>Bacteroidota</taxon>
        <taxon>Flavobacteriia</taxon>
        <taxon>Flavobacteriales</taxon>
        <taxon>Flavobacteriaceae</taxon>
        <taxon>Flavobacterium</taxon>
    </lineage>
</organism>
<comment type="caution">
    <text evidence="17">The sequence shown here is derived from an EMBL/GenBank/DDBJ whole genome shotgun (WGS) entry which is preliminary data.</text>
</comment>
<evidence type="ECO:0000256" key="14">
    <source>
        <dbReference type="PROSITE-ProRule" id="PRU00560"/>
    </source>
</evidence>
<dbReference type="InterPro" id="IPR014016">
    <property type="entry name" value="UvrD-like_ATP-bd"/>
</dbReference>
<dbReference type="RefSeq" id="WP_094414988.1">
    <property type="nucleotide sequence ID" value="NZ_NOXV01000268.1"/>
</dbReference>
<dbReference type="PANTHER" id="PTHR11070:SF67">
    <property type="entry name" value="DNA 3'-5' HELICASE"/>
    <property type="match status" value="1"/>
</dbReference>
<dbReference type="InterPro" id="IPR014017">
    <property type="entry name" value="DNA_helicase_UvrD-like_C"/>
</dbReference>
<dbReference type="SUPFAM" id="SSF52540">
    <property type="entry name" value="P-loop containing nucleoside triphosphate hydrolases"/>
    <property type="match status" value="1"/>
</dbReference>
<name>A0A255Z537_9FLAO</name>
<dbReference type="AlphaFoldDB" id="A0A255Z537"/>
<dbReference type="InterPro" id="IPR000212">
    <property type="entry name" value="DNA_helicase_UvrD/REP"/>
</dbReference>
<dbReference type="EC" id="5.6.2.4" evidence="12"/>
<evidence type="ECO:0000313" key="17">
    <source>
        <dbReference type="EMBL" id="OYQ36637.1"/>
    </source>
</evidence>
<dbReference type="Gene3D" id="3.90.320.10">
    <property type="match status" value="1"/>
</dbReference>
<feature type="domain" description="UvrD-like helicase C-terminal" evidence="16">
    <location>
        <begin position="488"/>
        <end position="734"/>
    </location>
</feature>
<dbReference type="GO" id="GO:0043138">
    <property type="term" value="F:3'-5' DNA helicase activity"/>
    <property type="evidence" value="ECO:0007669"/>
    <property type="project" value="UniProtKB-EC"/>
</dbReference>
<dbReference type="OrthoDB" id="9810135at2"/>
<proteinExistence type="predicted"/>
<evidence type="ECO:0000256" key="1">
    <source>
        <dbReference type="ARBA" id="ARBA00022722"/>
    </source>
</evidence>
<dbReference type="GO" id="GO:0005829">
    <property type="term" value="C:cytosol"/>
    <property type="evidence" value="ECO:0007669"/>
    <property type="project" value="TreeGrafter"/>
</dbReference>
<dbReference type="PROSITE" id="PS51217">
    <property type="entry name" value="UVRD_HELICASE_CTER"/>
    <property type="match status" value="1"/>
</dbReference>
<dbReference type="GO" id="GO:0000725">
    <property type="term" value="P:recombinational repair"/>
    <property type="evidence" value="ECO:0007669"/>
    <property type="project" value="TreeGrafter"/>
</dbReference>
<keyword evidence="9" id="KW-0234">DNA repair</keyword>
<comment type="catalytic activity">
    <reaction evidence="11">
        <text>Couples ATP hydrolysis with the unwinding of duplex DNA by translocating in the 3'-5' direction.</text>
        <dbReference type="EC" id="5.6.2.4"/>
    </reaction>
</comment>
<accession>A0A255Z537</accession>
<dbReference type="InterPro" id="IPR027417">
    <property type="entry name" value="P-loop_NTPase"/>
</dbReference>
<evidence type="ECO:0000256" key="11">
    <source>
        <dbReference type="ARBA" id="ARBA00034617"/>
    </source>
</evidence>
<reference evidence="17 18" key="1">
    <citation type="submission" date="2017-07" db="EMBL/GenBank/DDBJ databases">
        <title>Flavobacterium cyanobacteriorum sp. nov., isolated from cyanobacterial aggregates in a eutrophic lake.</title>
        <authorList>
            <person name="Cai H."/>
        </authorList>
    </citation>
    <scope>NUCLEOTIDE SEQUENCE [LARGE SCALE GENOMIC DNA]</scope>
    <source>
        <strain evidence="17 18">TH021</strain>
    </source>
</reference>
<feature type="domain" description="UvrD-like helicase ATP-binding" evidence="15">
    <location>
        <begin position="1"/>
        <end position="465"/>
    </location>
</feature>
<dbReference type="GO" id="GO:0004527">
    <property type="term" value="F:exonuclease activity"/>
    <property type="evidence" value="ECO:0007669"/>
    <property type="project" value="UniProtKB-KW"/>
</dbReference>
<dbReference type="PANTHER" id="PTHR11070">
    <property type="entry name" value="UVRD / RECB / PCRA DNA HELICASE FAMILY MEMBER"/>
    <property type="match status" value="1"/>
</dbReference>
<dbReference type="Pfam" id="PF13361">
    <property type="entry name" value="UvrD_C"/>
    <property type="match status" value="1"/>
</dbReference>
<evidence type="ECO:0000256" key="3">
    <source>
        <dbReference type="ARBA" id="ARBA00022763"/>
    </source>
</evidence>
<dbReference type="GO" id="GO:0016887">
    <property type="term" value="F:ATP hydrolysis activity"/>
    <property type="evidence" value="ECO:0007669"/>
    <property type="project" value="RHEA"/>
</dbReference>
<keyword evidence="8" id="KW-0238">DNA-binding</keyword>
<evidence type="ECO:0000256" key="10">
    <source>
        <dbReference type="ARBA" id="ARBA00023235"/>
    </source>
</evidence>
<evidence type="ECO:0000256" key="5">
    <source>
        <dbReference type="ARBA" id="ARBA00022806"/>
    </source>
</evidence>
<sequence length="1046" mass="119520">MTKPAFSIYNASAGSGKTYMLVKEYLKILLQSPTDDGYRKILAITFTNKAVEEMKNRIISNLSEFSIDEPNEKANNLLTEISMETGLLPAKIKNKARAIIKNIIHNYAAFDISTIDKFTHKVIRAFAHDLNLPVTFDVSLETENLLHEAVDAIIAKAGENEVLTNLLVDFSVDKTDNDKSWDITYELFEIAKLLVNENHRNEVGQFRDKPVEEFPAIKEKLREKVAALNKECRALGRQIGEIIDSHGIDTKSFSRGTFPNHIACIQRGELSSTQKKYYIPEDVAINKNAPDRAVIESILDEILALLQKAYKNFEKLNFYSAFLKNITPLSLLNSISLELEKIQKEQNILSIAEFNAIIHKEIQNQPAPFIYERLGERYRHFFIDEFQDTSQMQWQNLIPLIDNALAGQDMAGEKGSLMIVGDPKQSIYRWRGGRAEQFIGLSKGQNPFSNPDWQLVKLGKNFRSYSEVIGFNNEFFTFLSGEFEYADYRDLYRDNSHQETNAKKGGYVNISFIPETGAEEEVTKNELYLQATLQTIHQVKALGFQYKDIVLLTRKRQPGVLLANYLTEKGVPILSSETLLIENATEVKLIINLLRYLKSNENMEAKAYFLYFAARQLVPPEKIHDFIKEGMQQPDEALLETWLQNRGISISFRDCRKKSLYEAVETIVAAFIRERSNQSYVQYFLDLVLERDVRAQSGIADFLDYWDNNGSRFSIPSPEGTDAVRIMTIHKSKGLEFPVVIFPFAEEDYSKAPRNKMWLDLDDETFEFRKALIDSKKEVSEYGEKASELYFLKSQEELLDNINILYVALTRAEEQLYIISGRNFTAKGELTNNMSSRFIKFLQYKSIYDNTINTYEFGRNRKLSANTEIAGRQETIKVVRQNFSPRGVKIAGRESLMWGTGRSQAIEFGNIMHEILSFIHTAHDIPAALMKAVETGLITKQQEALVEQTLREVVTHPGLETFFNENNTIFNEQNIIAPGMPTIKPDRVAIYANKACLLDYKTGSHHAKYERQLAEYGAALQEMGFEVVKKTLVYIGEDINVVNLAP</sequence>
<dbReference type="InterPro" id="IPR011604">
    <property type="entry name" value="PDDEXK-like_dom_sf"/>
</dbReference>
<dbReference type="Pfam" id="PF00580">
    <property type="entry name" value="UvrD-helicase"/>
    <property type="match status" value="1"/>
</dbReference>
<dbReference type="Gene3D" id="3.40.50.300">
    <property type="entry name" value="P-loop containing nucleotide triphosphate hydrolases"/>
    <property type="match status" value="3"/>
</dbReference>
<gene>
    <name evidence="17" type="ORF">CHU92_09590</name>
</gene>
<keyword evidence="3" id="KW-0227">DNA damage</keyword>
<evidence type="ECO:0000256" key="12">
    <source>
        <dbReference type="ARBA" id="ARBA00034808"/>
    </source>
</evidence>
<dbReference type="Proteomes" id="UP000216605">
    <property type="component" value="Unassembled WGS sequence"/>
</dbReference>
<keyword evidence="7 14" id="KW-0067">ATP-binding</keyword>
<evidence type="ECO:0000256" key="4">
    <source>
        <dbReference type="ARBA" id="ARBA00022801"/>
    </source>
</evidence>
<evidence type="ECO:0000313" key="18">
    <source>
        <dbReference type="Proteomes" id="UP000216605"/>
    </source>
</evidence>
<keyword evidence="5 14" id="KW-0347">Helicase</keyword>
<dbReference type="PROSITE" id="PS51198">
    <property type="entry name" value="UVRD_HELICASE_ATP_BIND"/>
    <property type="match status" value="1"/>
</dbReference>
<dbReference type="EMBL" id="NOXV01000268">
    <property type="protein sequence ID" value="OYQ36637.1"/>
    <property type="molecule type" value="Genomic_DNA"/>
</dbReference>
<dbReference type="GO" id="GO:0003677">
    <property type="term" value="F:DNA binding"/>
    <property type="evidence" value="ECO:0007669"/>
    <property type="project" value="UniProtKB-KW"/>
</dbReference>
<evidence type="ECO:0000256" key="8">
    <source>
        <dbReference type="ARBA" id="ARBA00023125"/>
    </source>
</evidence>
<evidence type="ECO:0000256" key="7">
    <source>
        <dbReference type="ARBA" id="ARBA00022840"/>
    </source>
</evidence>
<keyword evidence="6" id="KW-0269">Exonuclease</keyword>
<evidence type="ECO:0000256" key="6">
    <source>
        <dbReference type="ARBA" id="ARBA00022839"/>
    </source>
</evidence>
<evidence type="ECO:0000256" key="9">
    <source>
        <dbReference type="ARBA" id="ARBA00023204"/>
    </source>
</evidence>
<keyword evidence="2 14" id="KW-0547">Nucleotide-binding</keyword>
<evidence type="ECO:0000259" key="15">
    <source>
        <dbReference type="PROSITE" id="PS51198"/>
    </source>
</evidence>
<evidence type="ECO:0000256" key="13">
    <source>
        <dbReference type="ARBA" id="ARBA00048988"/>
    </source>
</evidence>
<dbReference type="Gene3D" id="1.10.3170.10">
    <property type="entry name" value="Recbcd, chain B, domain 2"/>
    <property type="match status" value="1"/>
</dbReference>
<keyword evidence="1" id="KW-0540">Nuclease</keyword>